<dbReference type="AlphaFoldDB" id="C1MN67"/>
<name>C1MN67_MICPC</name>
<evidence type="ECO:0000256" key="1">
    <source>
        <dbReference type="SAM" id="MobiDB-lite"/>
    </source>
</evidence>
<evidence type="ECO:0000313" key="2">
    <source>
        <dbReference type="EMBL" id="EEH58696.1"/>
    </source>
</evidence>
<feature type="compositionally biased region" description="Pro residues" evidence="1">
    <location>
        <begin position="517"/>
        <end position="526"/>
    </location>
</feature>
<protein>
    <submittedName>
        <fullName evidence="2">Predicted protein</fullName>
    </submittedName>
</protein>
<feature type="region of interest" description="Disordered" evidence="1">
    <location>
        <begin position="502"/>
        <end position="567"/>
    </location>
</feature>
<organism evidence="3">
    <name type="scientific">Micromonas pusilla (strain CCMP1545)</name>
    <name type="common">Picoplanktonic green alga</name>
    <dbReference type="NCBI Taxonomy" id="564608"/>
    <lineage>
        <taxon>Eukaryota</taxon>
        <taxon>Viridiplantae</taxon>
        <taxon>Chlorophyta</taxon>
        <taxon>Mamiellophyceae</taxon>
        <taxon>Mamiellales</taxon>
        <taxon>Mamiellaceae</taxon>
        <taxon>Micromonas</taxon>
    </lineage>
</organism>
<evidence type="ECO:0000313" key="3">
    <source>
        <dbReference type="Proteomes" id="UP000001876"/>
    </source>
</evidence>
<dbReference type="KEGG" id="mpp:MICPUCDRAFT_62690"/>
<dbReference type="RefSeq" id="XP_003057051.1">
    <property type="nucleotide sequence ID" value="XM_003057005.1"/>
</dbReference>
<dbReference type="GeneID" id="9682490"/>
<feature type="compositionally biased region" description="Acidic residues" evidence="1">
    <location>
        <begin position="175"/>
        <end position="185"/>
    </location>
</feature>
<feature type="compositionally biased region" description="Gly residues" evidence="1">
    <location>
        <begin position="232"/>
        <end position="241"/>
    </location>
</feature>
<dbReference type="Proteomes" id="UP000001876">
    <property type="component" value="Unassembled WGS sequence"/>
</dbReference>
<gene>
    <name evidence="2" type="ORF">MICPUCDRAFT_62690</name>
</gene>
<keyword evidence="3" id="KW-1185">Reference proteome</keyword>
<feature type="region of interest" description="Disordered" evidence="1">
    <location>
        <begin position="165"/>
        <end position="249"/>
    </location>
</feature>
<dbReference type="OrthoDB" id="270970at2759"/>
<reference evidence="2 3" key="1">
    <citation type="journal article" date="2009" name="Science">
        <title>Green evolution and dynamic adaptations revealed by genomes of the marine picoeukaryotes Micromonas.</title>
        <authorList>
            <person name="Worden A.Z."/>
            <person name="Lee J.H."/>
            <person name="Mock T."/>
            <person name="Rouze P."/>
            <person name="Simmons M.P."/>
            <person name="Aerts A.L."/>
            <person name="Allen A.E."/>
            <person name="Cuvelier M.L."/>
            <person name="Derelle E."/>
            <person name="Everett M.V."/>
            <person name="Foulon E."/>
            <person name="Grimwood J."/>
            <person name="Gundlach H."/>
            <person name="Henrissat B."/>
            <person name="Napoli C."/>
            <person name="McDonald S.M."/>
            <person name="Parker M.S."/>
            <person name="Rombauts S."/>
            <person name="Salamov A."/>
            <person name="Von Dassow P."/>
            <person name="Badger J.H."/>
            <person name="Coutinho P.M."/>
            <person name="Demir E."/>
            <person name="Dubchak I."/>
            <person name="Gentemann C."/>
            <person name="Eikrem W."/>
            <person name="Gready J.E."/>
            <person name="John U."/>
            <person name="Lanier W."/>
            <person name="Lindquist E.A."/>
            <person name="Lucas S."/>
            <person name="Mayer K.F."/>
            <person name="Moreau H."/>
            <person name="Not F."/>
            <person name="Otillar R."/>
            <person name="Panaud O."/>
            <person name="Pangilinan J."/>
            <person name="Paulsen I."/>
            <person name="Piegu B."/>
            <person name="Poliakov A."/>
            <person name="Robbens S."/>
            <person name="Schmutz J."/>
            <person name="Toulza E."/>
            <person name="Wyss T."/>
            <person name="Zelensky A."/>
            <person name="Zhou K."/>
            <person name="Armbrust E.V."/>
            <person name="Bhattacharya D."/>
            <person name="Goodenough U.W."/>
            <person name="Van de Peer Y."/>
            <person name="Grigoriev I.V."/>
        </authorList>
    </citation>
    <scope>NUCLEOTIDE SEQUENCE [LARGE SCALE GENOMIC DNA]</scope>
    <source>
        <strain evidence="2 3">CCMP1545</strain>
    </source>
</reference>
<dbReference type="EMBL" id="GG663737">
    <property type="protein sequence ID" value="EEH58696.1"/>
    <property type="molecule type" value="Genomic_DNA"/>
</dbReference>
<accession>C1MN67</accession>
<proteinExistence type="predicted"/>
<sequence>MPEHSVSIKPMTSSMIDIRDLPGLDRTVENALNKMFTNVLVEPNIVLWNVERWWWNRDLPKICIVCRGPCVACKMGISTVAQELAVPGLEQDVIDEAAAMRQGKSKEDKSRLMSGTKNPTLTLAISIHLAEIETLKGTKRKDYYVKLKRGPKKFTTDGAKAAPVETLVTLRPGEEDPSSALEDEPPAALQKSLSRRGGKFGRSGSFGRSRHSRNHSDGGSSQDDRSDDGSDDGGGGGGGFHRGGREPQPKVVTKWVCRPVWEEFVRLDAYDKTVDTVVNFKVWSDDGGVVGGKTTIGAAAIRDILDYADGFLHTLQLPIIHAKKGTVVGVLHMRVRATATSEVVPKMVRKKGGDDAASQPGVGTQFALSAGAGGVAAGAAGSKGGKVSSMSSTMRRNMTSAMSAMPIPTKYVKSAAAGVRSAAFTAINKPAQKTKWAARSVKKGCKKLWYGKEKYKAKKEAKLARELEAAERAAGFVEAWKSVREPHLLGARGVGGMAAISEDGSTAAAATRRAREPPAPAPPPVDPSTLRVNGRLNHSSVREKYGAEATTPKTPPPPEKKGKKGKK</sequence>